<gene>
    <name evidence="1" type="ORF">SAMN05444273_10627</name>
</gene>
<dbReference type="STRING" id="1486859.SAMN05444273_10627"/>
<dbReference type="AlphaFoldDB" id="A0A1M5BKP9"/>
<protein>
    <submittedName>
        <fullName evidence="1">N-acetylmuramoyl-L-alanine amidase</fullName>
    </submittedName>
</protein>
<dbReference type="Gene3D" id="3.40.630.40">
    <property type="entry name" value="Zn-dependent exopeptidases"/>
    <property type="match status" value="1"/>
</dbReference>
<dbReference type="RefSeq" id="WP_073144490.1">
    <property type="nucleotide sequence ID" value="NZ_FQUV01000006.1"/>
</dbReference>
<evidence type="ECO:0000313" key="2">
    <source>
        <dbReference type="Proteomes" id="UP000184144"/>
    </source>
</evidence>
<sequence length="459" mass="48186">MADTRLPVAQNDSLWSIAQNCGIPGGGSNWQALDVDRNGRVYDLGSETLPGGLQPGDTVIVPEEMEHSCQGEVDEISGGLGGDPQAASQQGAQAQAAATAQPGGGVSATANCSATIIFVLDPGHGGRGAQARLANASRLKPYQDAVAAGTMSQADYNAMFDVTSSSWNNALGAITNTLEKTMTHRLIPLVRDKIDALKGEIVDKLPYLDAIEVHLTKTDEFVNMTGADRAAVARDKSADFFFCCHFNAETTNAHVQLDITKVSGIVDSSRGVNITTLDAGLLGGVYPKSASSSSGSRGPLILYSGHANSPADTVSRARSVGTAIRTHLAATLQAAENSTDTVTEQGENARRLANISPINLGSTDPAKKQVIPIYLEADFINVESGDRLWNTAAYNAEIGTSRTRWGIPAKPAGGAELAAWKAANLRRDMPDLAAGHDMYDKAAESIAISLLANINQRIC</sequence>
<evidence type="ECO:0000313" key="1">
    <source>
        <dbReference type="EMBL" id="SHF43141.1"/>
    </source>
</evidence>
<keyword evidence="2" id="KW-1185">Reference proteome</keyword>
<proteinExistence type="predicted"/>
<reference evidence="2" key="1">
    <citation type="submission" date="2016-11" db="EMBL/GenBank/DDBJ databases">
        <authorList>
            <person name="Varghese N."/>
            <person name="Submissions S."/>
        </authorList>
    </citation>
    <scope>NUCLEOTIDE SEQUENCE [LARGE SCALE GENOMIC DNA]</scope>
    <source>
        <strain evidence="2">DSM 100566</strain>
    </source>
</reference>
<dbReference type="EMBL" id="FQUV01000006">
    <property type="protein sequence ID" value="SHF43141.1"/>
    <property type="molecule type" value="Genomic_DNA"/>
</dbReference>
<organism evidence="1 2">
    <name type="scientific">Litoreibacter ascidiaceicola</name>
    <dbReference type="NCBI Taxonomy" id="1486859"/>
    <lineage>
        <taxon>Bacteria</taxon>
        <taxon>Pseudomonadati</taxon>
        <taxon>Pseudomonadota</taxon>
        <taxon>Alphaproteobacteria</taxon>
        <taxon>Rhodobacterales</taxon>
        <taxon>Roseobacteraceae</taxon>
        <taxon>Litoreibacter</taxon>
    </lineage>
</organism>
<name>A0A1M5BKP9_9RHOB</name>
<dbReference type="OrthoDB" id="9806267at2"/>
<dbReference type="Proteomes" id="UP000184144">
    <property type="component" value="Unassembled WGS sequence"/>
</dbReference>
<accession>A0A1M5BKP9</accession>